<proteinExistence type="predicted"/>
<keyword evidence="1" id="KW-0812">Transmembrane</keyword>
<dbReference type="Pfam" id="PF07707">
    <property type="entry name" value="BACK"/>
    <property type="match status" value="1"/>
</dbReference>
<evidence type="ECO:0000256" key="1">
    <source>
        <dbReference type="SAM" id="Phobius"/>
    </source>
</evidence>
<protein>
    <recommendedName>
        <fullName evidence="2">BTB domain-containing protein</fullName>
    </recommendedName>
</protein>
<dbReference type="PANTHER" id="PTHR24410">
    <property type="entry name" value="HL07962P-RELATED"/>
    <property type="match status" value="1"/>
</dbReference>
<feature type="domain" description="BTB" evidence="2">
    <location>
        <begin position="90"/>
        <end position="160"/>
    </location>
</feature>
<dbReference type="InterPro" id="IPR011333">
    <property type="entry name" value="SKP1/BTB/POZ_sf"/>
</dbReference>
<feature type="transmembrane region" description="Helical" evidence="1">
    <location>
        <begin position="6"/>
        <end position="32"/>
    </location>
</feature>
<keyword evidence="1" id="KW-0472">Membrane</keyword>
<organism evidence="3 4">
    <name type="scientific">Ceutorhynchus assimilis</name>
    <name type="common">cabbage seed weevil</name>
    <dbReference type="NCBI Taxonomy" id="467358"/>
    <lineage>
        <taxon>Eukaryota</taxon>
        <taxon>Metazoa</taxon>
        <taxon>Ecdysozoa</taxon>
        <taxon>Arthropoda</taxon>
        <taxon>Hexapoda</taxon>
        <taxon>Insecta</taxon>
        <taxon>Pterygota</taxon>
        <taxon>Neoptera</taxon>
        <taxon>Endopterygota</taxon>
        <taxon>Coleoptera</taxon>
        <taxon>Polyphaga</taxon>
        <taxon>Cucujiformia</taxon>
        <taxon>Curculionidae</taxon>
        <taxon>Ceutorhynchinae</taxon>
        <taxon>Ceutorhynchus</taxon>
    </lineage>
</organism>
<dbReference type="Gene3D" id="3.30.710.10">
    <property type="entry name" value="Potassium Channel Kv1.1, Chain A"/>
    <property type="match status" value="1"/>
</dbReference>
<dbReference type="SMART" id="SM00225">
    <property type="entry name" value="BTB"/>
    <property type="match status" value="1"/>
</dbReference>
<dbReference type="PANTHER" id="PTHR24410:SF41">
    <property type="entry name" value="HL07962P"/>
    <property type="match status" value="1"/>
</dbReference>
<dbReference type="SUPFAM" id="SSF54695">
    <property type="entry name" value="POZ domain"/>
    <property type="match status" value="1"/>
</dbReference>
<evidence type="ECO:0000313" key="4">
    <source>
        <dbReference type="Proteomes" id="UP001152799"/>
    </source>
</evidence>
<dbReference type="SMART" id="SM00875">
    <property type="entry name" value="BACK"/>
    <property type="match status" value="1"/>
</dbReference>
<dbReference type="InterPro" id="IPR000210">
    <property type="entry name" value="BTB/POZ_dom"/>
</dbReference>
<dbReference type="Proteomes" id="UP001152799">
    <property type="component" value="Chromosome 3"/>
</dbReference>
<dbReference type="Pfam" id="PF23651">
    <property type="entry name" value="TRAF_BTBD17"/>
    <property type="match status" value="1"/>
</dbReference>
<evidence type="ECO:0000259" key="2">
    <source>
        <dbReference type="PROSITE" id="PS50097"/>
    </source>
</evidence>
<dbReference type="Pfam" id="PF00651">
    <property type="entry name" value="BTB"/>
    <property type="match status" value="1"/>
</dbReference>
<gene>
    <name evidence="3" type="ORF">CEUTPL_LOCUS7388</name>
</gene>
<keyword evidence="1" id="KW-1133">Transmembrane helix</keyword>
<sequence length="528" mass="61707">MPSSSAIIHTIIIPEVPFISQSILLFFFLLLLRRKYENMYVIGDRPAPTPRSACSSSSDDDYNDNCQITIDNSENILKVLKKLWQEQSMCDIFLKVGNKQYGAHRFILCATSDVFQAMLMNSAWSEWKESHIELQELQICENVFYTFLEYFYTGKILITHTNVMPILALADKYLVKSLTRMCTMYMCRHIPHAAYHNQLSSWLQYSNICGHERILNCCRNYFKWNFEAVANTSDYSNFDCDTFINIIHANDIVVHNEIMLYNCIVRWLDLQRIKLGNTEDSLKMYINLVESVMMYVRFPMMTPRELADLLLSPLIKQHKDFFLDRMAIGMKYHSSEYSEELHPYYEKEGHLFTPRLYTSESYSASLNIENFWDIQSYHTSTFVFSSHLSAADHESHKMSEWVVELYPKGVHFKKCLWIVWQGTLEVPEEILRTVRLSLTCRDSPVPDEMRVKVSVLIYGVQGGVEHVMEVIERVHHFTPQHKILNIDDLLPFHELNTKASLQPVHETPYLIGPTKDQLKLNIVITPIK</sequence>
<dbReference type="PROSITE" id="PS50097">
    <property type="entry name" value="BTB"/>
    <property type="match status" value="1"/>
</dbReference>
<dbReference type="AlphaFoldDB" id="A0A9N9QIP7"/>
<evidence type="ECO:0000313" key="3">
    <source>
        <dbReference type="EMBL" id="CAG9766816.1"/>
    </source>
</evidence>
<dbReference type="CDD" id="cd18493">
    <property type="entry name" value="BACK_BTBD17"/>
    <property type="match status" value="1"/>
</dbReference>
<dbReference type="EMBL" id="OU892279">
    <property type="protein sequence ID" value="CAG9766816.1"/>
    <property type="molecule type" value="Genomic_DNA"/>
</dbReference>
<name>A0A9N9QIP7_9CUCU</name>
<accession>A0A9N9QIP7</accession>
<dbReference type="InterPro" id="IPR051481">
    <property type="entry name" value="BTB-POZ/Galectin-3-binding"/>
</dbReference>
<reference evidence="3" key="1">
    <citation type="submission" date="2022-01" db="EMBL/GenBank/DDBJ databases">
        <authorList>
            <person name="King R."/>
        </authorList>
    </citation>
    <scope>NUCLEOTIDE SEQUENCE</scope>
</reference>
<dbReference type="InterPro" id="IPR056184">
    <property type="entry name" value="TRAF_BTBD17"/>
</dbReference>
<dbReference type="OrthoDB" id="2359033at2759"/>
<dbReference type="InterPro" id="IPR011705">
    <property type="entry name" value="BACK"/>
</dbReference>
<dbReference type="Gene3D" id="1.25.40.420">
    <property type="match status" value="1"/>
</dbReference>
<keyword evidence="4" id="KW-1185">Reference proteome</keyword>